<dbReference type="HOGENOM" id="CLU_1801462_0_0_1"/>
<feature type="domain" description="Retrovirus-related Pol polyprotein from transposon TNT 1-94-like beta-barrel" evidence="1">
    <location>
        <begin position="100"/>
        <end position="144"/>
    </location>
</feature>
<dbReference type="eggNOG" id="ENOG502SE87">
    <property type="taxonomic scope" value="Eukaryota"/>
</dbReference>
<protein>
    <recommendedName>
        <fullName evidence="1">Retrovirus-related Pol polyprotein from transposon TNT 1-94-like beta-barrel domain-containing protein</fullName>
    </recommendedName>
</protein>
<gene>
    <name evidence="2" type="ORF">POPTR_003G024700</name>
</gene>
<feature type="non-terminal residue" evidence="2">
    <location>
        <position position="144"/>
    </location>
</feature>
<dbReference type="InterPro" id="IPR054722">
    <property type="entry name" value="PolX-like_BBD"/>
</dbReference>
<evidence type="ECO:0000259" key="1">
    <source>
        <dbReference type="Pfam" id="PF22936"/>
    </source>
</evidence>
<dbReference type="AlphaFoldDB" id="U5GP10"/>
<accession>U5GP10</accession>
<sequence length="144" mass="16253">MSDDLDSSSSDDKDHVTNICFMAIEIDNEVFSLNDQSKLSYDELHDAFESLYDKFKKLGHKYSSLKKSHACLLVEKYALEKQARIVIDSDKESREYGELFLDSACSRYMTEDDSLFSSISKINGGKITFGDNLKGKVIGVGNIR</sequence>
<organism evidence="2 3">
    <name type="scientific">Populus trichocarpa</name>
    <name type="common">Western balsam poplar</name>
    <name type="synonym">Populus balsamifera subsp. trichocarpa</name>
    <dbReference type="NCBI Taxonomy" id="3694"/>
    <lineage>
        <taxon>Eukaryota</taxon>
        <taxon>Viridiplantae</taxon>
        <taxon>Streptophyta</taxon>
        <taxon>Embryophyta</taxon>
        <taxon>Tracheophyta</taxon>
        <taxon>Spermatophyta</taxon>
        <taxon>Magnoliopsida</taxon>
        <taxon>eudicotyledons</taxon>
        <taxon>Gunneridae</taxon>
        <taxon>Pentapetalae</taxon>
        <taxon>rosids</taxon>
        <taxon>fabids</taxon>
        <taxon>Malpighiales</taxon>
        <taxon>Salicaceae</taxon>
        <taxon>Saliceae</taxon>
        <taxon>Populus</taxon>
    </lineage>
</organism>
<evidence type="ECO:0000313" key="2">
    <source>
        <dbReference type="EMBL" id="PNT43268.1"/>
    </source>
</evidence>
<proteinExistence type="predicted"/>
<evidence type="ECO:0000313" key="3">
    <source>
        <dbReference type="Proteomes" id="UP000006729"/>
    </source>
</evidence>
<dbReference type="Proteomes" id="UP000006729">
    <property type="component" value="Chromosome 3"/>
</dbReference>
<dbReference type="InParanoid" id="U5GP10"/>
<dbReference type="Pfam" id="PF22936">
    <property type="entry name" value="Pol_BBD"/>
    <property type="match status" value="1"/>
</dbReference>
<keyword evidence="3" id="KW-1185">Reference proteome</keyword>
<dbReference type="EMBL" id="CM009292">
    <property type="protein sequence ID" value="PNT43268.1"/>
    <property type="molecule type" value="Genomic_DNA"/>
</dbReference>
<reference evidence="2 3" key="1">
    <citation type="journal article" date="2006" name="Science">
        <title>The genome of black cottonwood, Populus trichocarpa (Torr. &amp; Gray).</title>
        <authorList>
            <person name="Tuskan G.A."/>
            <person name="Difazio S."/>
            <person name="Jansson S."/>
            <person name="Bohlmann J."/>
            <person name="Grigoriev I."/>
            <person name="Hellsten U."/>
            <person name="Putnam N."/>
            <person name="Ralph S."/>
            <person name="Rombauts S."/>
            <person name="Salamov A."/>
            <person name="Schein J."/>
            <person name="Sterck L."/>
            <person name="Aerts A."/>
            <person name="Bhalerao R.R."/>
            <person name="Bhalerao R.P."/>
            <person name="Blaudez D."/>
            <person name="Boerjan W."/>
            <person name="Brun A."/>
            <person name="Brunner A."/>
            <person name="Busov V."/>
            <person name="Campbell M."/>
            <person name="Carlson J."/>
            <person name="Chalot M."/>
            <person name="Chapman J."/>
            <person name="Chen G.L."/>
            <person name="Cooper D."/>
            <person name="Coutinho P.M."/>
            <person name="Couturier J."/>
            <person name="Covert S."/>
            <person name="Cronk Q."/>
            <person name="Cunningham R."/>
            <person name="Davis J."/>
            <person name="Degroeve S."/>
            <person name="Dejardin A."/>
            <person name="Depamphilis C."/>
            <person name="Detter J."/>
            <person name="Dirks B."/>
            <person name="Dubchak I."/>
            <person name="Duplessis S."/>
            <person name="Ehlting J."/>
            <person name="Ellis B."/>
            <person name="Gendler K."/>
            <person name="Goodstein D."/>
            <person name="Gribskov M."/>
            <person name="Grimwood J."/>
            <person name="Groover A."/>
            <person name="Gunter L."/>
            <person name="Hamberger B."/>
            <person name="Heinze B."/>
            <person name="Helariutta Y."/>
            <person name="Henrissat B."/>
            <person name="Holligan D."/>
            <person name="Holt R."/>
            <person name="Huang W."/>
            <person name="Islam-Faridi N."/>
            <person name="Jones S."/>
            <person name="Jones-Rhoades M."/>
            <person name="Jorgensen R."/>
            <person name="Joshi C."/>
            <person name="Kangasjarvi J."/>
            <person name="Karlsson J."/>
            <person name="Kelleher C."/>
            <person name="Kirkpatrick R."/>
            <person name="Kirst M."/>
            <person name="Kohler A."/>
            <person name="Kalluri U."/>
            <person name="Larimer F."/>
            <person name="Leebens-Mack J."/>
            <person name="Leple J.C."/>
            <person name="Locascio P."/>
            <person name="Lou Y."/>
            <person name="Lucas S."/>
            <person name="Martin F."/>
            <person name="Montanini B."/>
            <person name="Napoli C."/>
            <person name="Nelson D.R."/>
            <person name="Nelson C."/>
            <person name="Nieminen K."/>
            <person name="Nilsson O."/>
            <person name="Pereda V."/>
            <person name="Peter G."/>
            <person name="Philippe R."/>
            <person name="Pilate G."/>
            <person name="Poliakov A."/>
            <person name="Razumovskaya J."/>
            <person name="Richardson P."/>
            <person name="Rinaldi C."/>
            <person name="Ritland K."/>
            <person name="Rouze P."/>
            <person name="Ryaboy D."/>
            <person name="Schmutz J."/>
            <person name="Schrader J."/>
            <person name="Segerman B."/>
            <person name="Shin H."/>
            <person name="Siddiqui A."/>
            <person name="Sterky F."/>
            <person name="Terry A."/>
            <person name="Tsai C.J."/>
            <person name="Uberbacher E."/>
            <person name="Unneberg P."/>
            <person name="Vahala J."/>
            <person name="Wall K."/>
            <person name="Wessler S."/>
            <person name="Yang G."/>
            <person name="Yin T."/>
            <person name="Douglas C."/>
            <person name="Marra M."/>
            <person name="Sandberg G."/>
            <person name="Van de Peer Y."/>
            <person name="Rokhsar D."/>
        </authorList>
    </citation>
    <scope>NUCLEOTIDE SEQUENCE [LARGE SCALE GENOMIC DNA]</scope>
    <source>
        <strain evidence="3">cv. Nisqually</strain>
    </source>
</reference>
<name>U5GP10_POPTR</name>